<comment type="subcellular location">
    <subcellularLocation>
        <location evidence="1">Cell inner membrane</location>
        <topology evidence="1">Single-pass membrane protein</topology>
    </subcellularLocation>
</comment>
<organism evidence="11 12">
    <name type="scientific">Solimicrobium silvestre</name>
    <dbReference type="NCBI Taxonomy" id="2099400"/>
    <lineage>
        <taxon>Bacteria</taxon>
        <taxon>Pseudomonadati</taxon>
        <taxon>Pseudomonadota</taxon>
        <taxon>Betaproteobacteria</taxon>
        <taxon>Burkholderiales</taxon>
        <taxon>Oxalobacteraceae</taxon>
        <taxon>Solimicrobium</taxon>
    </lineage>
</organism>
<evidence type="ECO:0000313" key="12">
    <source>
        <dbReference type="Proteomes" id="UP000237839"/>
    </source>
</evidence>
<keyword evidence="5" id="KW-0997">Cell inner membrane</keyword>
<evidence type="ECO:0000256" key="4">
    <source>
        <dbReference type="ARBA" id="ARBA00022475"/>
    </source>
</evidence>
<keyword evidence="4" id="KW-1003">Cell membrane</keyword>
<dbReference type="InterPro" id="IPR050739">
    <property type="entry name" value="MFP"/>
</dbReference>
<dbReference type="FunFam" id="2.40.30.170:FF:000003">
    <property type="entry name" value="Multidrug resistance protein A"/>
    <property type="match status" value="1"/>
</dbReference>
<evidence type="ECO:0000256" key="6">
    <source>
        <dbReference type="ARBA" id="ARBA00022692"/>
    </source>
</evidence>
<dbReference type="GO" id="GO:0046677">
    <property type="term" value="P:response to antibiotic"/>
    <property type="evidence" value="ECO:0007669"/>
    <property type="project" value="UniProtKB-ARBA"/>
</dbReference>
<reference evidence="11 12" key="1">
    <citation type="submission" date="2018-02" db="EMBL/GenBank/DDBJ databases">
        <title>Solimicrobium silvestre gen. nov., sp. nov., isolated from alpine forest soil.</title>
        <authorList>
            <person name="Margesin R."/>
            <person name="Albuquerque L."/>
            <person name="Zhang D.-C."/>
            <person name="Froufe H.J.C."/>
            <person name="Severino R."/>
            <person name="Roxo I."/>
            <person name="Egas C."/>
            <person name="Da Costa M.S."/>
        </authorList>
    </citation>
    <scope>NUCLEOTIDE SEQUENCE [LARGE SCALE GENOMIC DNA]</scope>
    <source>
        <strain evidence="11 12">S20-91</strain>
    </source>
</reference>
<proteinExistence type="inferred from homology"/>
<evidence type="ECO:0000256" key="5">
    <source>
        <dbReference type="ARBA" id="ARBA00022519"/>
    </source>
</evidence>
<dbReference type="EMBL" id="PUGF01000025">
    <property type="protein sequence ID" value="PRC91282.1"/>
    <property type="molecule type" value="Genomic_DNA"/>
</dbReference>
<dbReference type="Pfam" id="PF25885">
    <property type="entry name" value="HH_EMRA"/>
    <property type="match status" value="1"/>
</dbReference>
<dbReference type="PANTHER" id="PTHR30386">
    <property type="entry name" value="MEMBRANE FUSION SUBUNIT OF EMRAB-TOLC MULTIDRUG EFFLUX PUMP"/>
    <property type="match status" value="1"/>
</dbReference>
<dbReference type="Gene3D" id="2.40.30.170">
    <property type="match status" value="1"/>
</dbReference>
<evidence type="ECO:0000256" key="2">
    <source>
        <dbReference type="ARBA" id="ARBA00009477"/>
    </source>
</evidence>
<keyword evidence="12" id="KW-1185">Reference proteome</keyword>
<feature type="domain" description="Multidrug export protein EmrA/FarA alpha-helical hairpin" evidence="10">
    <location>
        <begin position="91"/>
        <end position="225"/>
    </location>
</feature>
<dbReference type="GO" id="GO:1990961">
    <property type="term" value="P:xenobiotic detoxification by transmembrane export across the plasma membrane"/>
    <property type="evidence" value="ECO:0007669"/>
    <property type="project" value="UniProtKB-ARBA"/>
</dbReference>
<gene>
    <name evidence="11" type="ORF">S2091_3953</name>
</gene>
<dbReference type="Gene3D" id="1.10.287.470">
    <property type="entry name" value="Helix hairpin bin"/>
    <property type="match status" value="1"/>
</dbReference>
<keyword evidence="7 9" id="KW-1133">Transmembrane helix</keyword>
<comment type="caution">
    <text evidence="11">The sequence shown here is derived from an EMBL/GenBank/DDBJ whole genome shotgun (WGS) entry which is preliminary data.</text>
</comment>
<comment type="similarity">
    <text evidence="2">Belongs to the membrane fusion protein (MFP) (TC 8.A.1) family.</text>
</comment>
<name>A0A2S9GU76_9BURK</name>
<dbReference type="AlphaFoldDB" id="A0A2S9GU76"/>
<evidence type="ECO:0000256" key="1">
    <source>
        <dbReference type="ARBA" id="ARBA00004377"/>
    </source>
</evidence>
<evidence type="ECO:0000313" key="11">
    <source>
        <dbReference type="EMBL" id="PRC91282.1"/>
    </source>
</evidence>
<keyword evidence="8 9" id="KW-0472">Membrane</keyword>
<dbReference type="GO" id="GO:0015721">
    <property type="term" value="P:bile acid and bile salt transport"/>
    <property type="evidence" value="ECO:0007669"/>
    <property type="project" value="UniProtKB-ARBA"/>
</dbReference>
<dbReference type="InterPro" id="IPR058633">
    <property type="entry name" value="EmrA/FarA_HH"/>
</dbReference>
<accession>A0A2S9GU76</accession>
<dbReference type="SUPFAM" id="SSF111369">
    <property type="entry name" value="HlyD-like secretion proteins"/>
    <property type="match status" value="2"/>
</dbReference>
<dbReference type="RefSeq" id="WP_207769757.1">
    <property type="nucleotide sequence ID" value="NZ_PUGF01000025.1"/>
</dbReference>
<protein>
    <submittedName>
        <fullName evidence="11">Multidrug resistance efflux pump</fullName>
    </submittedName>
</protein>
<keyword evidence="3" id="KW-0813">Transport</keyword>
<sequence length="407" mass="43471">MTTETEQLMPAKAQRKTALLAITGVVGIAAIAYGVYWYINNGKHETTDNAYVQGNVVQITPQIAGTVSAIGAQDTDFVRAGQSVVQLDGADAQVALDQARAQLAQTVREVRTIYANNSTLSANVSLREAEITRTNSELARAKDDLARRQAVASIGAVSNEELQHAKANLVAAQSAQTAAAAGVLSANEQLSSNKTLTEGVSVEHHPNVMRAAAKFREAYINAQRTNLLSPVTGYVARRSVQLGQRIQAGTPLMAVIPMDQLWVDANFKEVQLRKMRIGQPVTLISDVYGKSVTYHGSIEGLGVGTGAAFALLPAQNATGNWIKVVQRVPVRIKLDAKELADHPLRIGLSMEVEVEITDQSGKALADTANNEKKAEVITTDNTVVDAEIKKIIASNLGEKSAKADKAN</sequence>
<evidence type="ECO:0000256" key="7">
    <source>
        <dbReference type="ARBA" id="ARBA00022989"/>
    </source>
</evidence>
<dbReference type="PANTHER" id="PTHR30386:SF19">
    <property type="entry name" value="MULTIDRUG EXPORT PROTEIN EMRA-RELATED"/>
    <property type="match status" value="1"/>
</dbReference>
<dbReference type="Proteomes" id="UP000237839">
    <property type="component" value="Unassembled WGS sequence"/>
</dbReference>
<evidence type="ECO:0000256" key="8">
    <source>
        <dbReference type="ARBA" id="ARBA00023136"/>
    </source>
</evidence>
<dbReference type="GO" id="GO:0005886">
    <property type="term" value="C:plasma membrane"/>
    <property type="evidence" value="ECO:0007669"/>
    <property type="project" value="UniProtKB-SubCell"/>
</dbReference>
<evidence type="ECO:0000259" key="10">
    <source>
        <dbReference type="Pfam" id="PF25885"/>
    </source>
</evidence>
<keyword evidence="6 9" id="KW-0812">Transmembrane</keyword>
<evidence type="ECO:0000256" key="3">
    <source>
        <dbReference type="ARBA" id="ARBA00022448"/>
    </source>
</evidence>
<feature type="transmembrane region" description="Helical" evidence="9">
    <location>
        <begin position="18"/>
        <end position="39"/>
    </location>
</feature>
<dbReference type="Gene3D" id="2.40.50.100">
    <property type="match status" value="1"/>
</dbReference>
<evidence type="ECO:0000256" key="9">
    <source>
        <dbReference type="SAM" id="Phobius"/>
    </source>
</evidence>